<protein>
    <submittedName>
        <fullName evidence="1">DUF739 family protein</fullName>
    </submittedName>
</protein>
<accession>A0AAU7PQR8</accession>
<dbReference type="InterPro" id="IPR008003">
    <property type="entry name" value="DUF739"/>
</dbReference>
<evidence type="ECO:0000313" key="1">
    <source>
        <dbReference type="EMBL" id="XBS54613.1"/>
    </source>
</evidence>
<organism evidence="1">
    <name type="scientific">Lacrimispora sp. BS-2</name>
    <dbReference type="NCBI Taxonomy" id="3151850"/>
    <lineage>
        <taxon>Bacteria</taxon>
        <taxon>Bacillati</taxon>
        <taxon>Bacillota</taxon>
        <taxon>Clostridia</taxon>
        <taxon>Lachnospirales</taxon>
        <taxon>Lachnospiraceae</taxon>
        <taxon>Lacrimispora</taxon>
    </lineage>
</organism>
<dbReference type="EMBL" id="CP157940">
    <property type="protein sequence ID" value="XBS54613.1"/>
    <property type="molecule type" value="Genomic_DNA"/>
</dbReference>
<dbReference type="AlphaFoldDB" id="A0AAU7PQR8"/>
<name>A0AAU7PQR8_9FIRM</name>
<sequence>MAYDYSKLKGRIIEYFGKQQSFAAAMGWSERTCSLKLSNQVFWKQPEITKASHLLRIDKGDMQHYFFSENVQSH</sequence>
<gene>
    <name evidence="1" type="ORF">ABFV83_02130</name>
</gene>
<dbReference type="RefSeq" id="WP_349947305.1">
    <property type="nucleotide sequence ID" value="NZ_CP157940.1"/>
</dbReference>
<reference evidence="1" key="1">
    <citation type="submission" date="2024-06" db="EMBL/GenBank/DDBJ databases">
        <title>Lacrimispora cavernae sp. nov., a novel anaerobe isolated from bat guano pile inside a cave.</title>
        <authorList>
            <person name="Miller S.L."/>
            <person name="Lu N."/>
            <person name="King J."/>
            <person name="Sankaranarayanan K."/>
            <person name="Lawson P.A."/>
        </authorList>
    </citation>
    <scope>NUCLEOTIDE SEQUENCE</scope>
    <source>
        <strain evidence="1">BS-2</strain>
    </source>
</reference>
<proteinExistence type="predicted"/>
<dbReference type="Pfam" id="PF05339">
    <property type="entry name" value="DUF739"/>
    <property type="match status" value="1"/>
</dbReference>